<dbReference type="GO" id="GO:0016740">
    <property type="term" value="F:transferase activity"/>
    <property type="evidence" value="ECO:0007669"/>
    <property type="project" value="UniProtKB-KW"/>
</dbReference>
<dbReference type="PANTHER" id="PTHR48229">
    <property type="entry name" value="CAIB/BAIF FAMILY ENZYME (AFU_ORTHOLOGUE AFUA_1G05360)-RELATED"/>
    <property type="match status" value="1"/>
</dbReference>
<sequence>MQVRNLEEIDPAEVTISGEDPFYSTPYRVGEAVAASIAAVGVAANDIWQLRTGRRQKLDIDVRAAAATLRTVDYTRARQPDGSFATVPIPDAMAHMLRVTQPWPARDGRWFLPHLNLPHLSERVLGVLQCESTPEAVSAAVGRWDADALEDAIAEARACGGKIRTEEEWLAHPQGQYLAGRPVVEIERVADSAPEPFVAGPRPLHGVRVLDLTRILAGPVAGRTLAEHGADVLMATAPHLPQTPEHVRDTSHGKRSCFLDLRNSADAQAMRALVRDADVFIDGYRPGRLGSLGFDADELLHARPGLIHLSVSCFGSGGPWAGRAGWEQVAQAVTGVCHRNGLLTNDGKPKLVFAPLCDYTTGYLGALGVMLALARRAREGGSYRVHVSLCQSAMFAQRQGLVDRFDHAPQRLDAQALEAYSVESDTCYGVLRTLGPVLRMSDTAPRWALPTPRLGGDAPAWLPR</sequence>
<keyword evidence="2" id="KW-1185">Reference proteome</keyword>
<accession>A0A261QVQ1</accession>
<proteinExistence type="predicted"/>
<reference evidence="2" key="1">
    <citation type="submission" date="2017-05" db="EMBL/GenBank/DDBJ databases">
        <title>Complete and WGS of Bordetella genogroups.</title>
        <authorList>
            <person name="Spilker T."/>
            <person name="Lipuma J."/>
        </authorList>
    </citation>
    <scope>NUCLEOTIDE SEQUENCE [LARGE SCALE GENOMIC DNA]</scope>
    <source>
        <strain evidence="2">AU18089</strain>
    </source>
</reference>
<dbReference type="InterPro" id="IPR052985">
    <property type="entry name" value="CoA-trans_III_biosynth/detox"/>
</dbReference>
<keyword evidence="1" id="KW-0808">Transferase</keyword>
<dbReference type="Pfam" id="PF02515">
    <property type="entry name" value="CoA_transf_3"/>
    <property type="match status" value="1"/>
</dbReference>
<dbReference type="InterPro" id="IPR023606">
    <property type="entry name" value="CoA-Trfase_III_dom_1_sf"/>
</dbReference>
<dbReference type="InterPro" id="IPR003673">
    <property type="entry name" value="CoA-Trfase_fam_III"/>
</dbReference>
<name>A0A261QVQ1_9BORD</name>
<evidence type="ECO:0000313" key="2">
    <source>
        <dbReference type="Proteomes" id="UP000216947"/>
    </source>
</evidence>
<dbReference type="SUPFAM" id="SSF89796">
    <property type="entry name" value="CoA-transferase family III (CaiB/BaiF)"/>
    <property type="match status" value="2"/>
</dbReference>
<dbReference type="InterPro" id="IPR044855">
    <property type="entry name" value="CoA-Trfase_III_dom3_sf"/>
</dbReference>
<gene>
    <name evidence="1" type="ORF">CAL19_18100</name>
</gene>
<comment type="caution">
    <text evidence="1">The sequence shown here is derived from an EMBL/GenBank/DDBJ whole genome shotgun (WGS) entry which is preliminary data.</text>
</comment>
<dbReference type="Gene3D" id="3.30.1540.10">
    <property type="entry name" value="formyl-coa transferase, domain 3"/>
    <property type="match status" value="1"/>
</dbReference>
<dbReference type="Proteomes" id="UP000216947">
    <property type="component" value="Unassembled WGS sequence"/>
</dbReference>
<dbReference type="EMBL" id="NEVK01000008">
    <property type="protein sequence ID" value="OZI16878.1"/>
    <property type="molecule type" value="Genomic_DNA"/>
</dbReference>
<dbReference type="PANTHER" id="PTHR48229:SF1">
    <property type="entry name" value="ALPHA METHYLACYL-COA RACEMASE-RELATED"/>
    <property type="match status" value="1"/>
</dbReference>
<protein>
    <submittedName>
        <fullName evidence="1">CoA transferase</fullName>
    </submittedName>
</protein>
<evidence type="ECO:0000313" key="1">
    <source>
        <dbReference type="EMBL" id="OZI16878.1"/>
    </source>
</evidence>
<organism evidence="1 2">
    <name type="scientific">Bordetella genomosp. 7</name>
    <dbReference type="NCBI Taxonomy" id="1416805"/>
    <lineage>
        <taxon>Bacteria</taxon>
        <taxon>Pseudomonadati</taxon>
        <taxon>Pseudomonadota</taxon>
        <taxon>Betaproteobacteria</taxon>
        <taxon>Burkholderiales</taxon>
        <taxon>Alcaligenaceae</taxon>
        <taxon>Bordetella</taxon>
    </lineage>
</organism>
<dbReference type="Gene3D" id="3.40.50.10540">
    <property type="entry name" value="Crotonobetainyl-coa:carnitine coa-transferase, domain 1"/>
    <property type="match status" value="2"/>
</dbReference>
<dbReference type="AlphaFoldDB" id="A0A261QVQ1"/>